<dbReference type="Gramene" id="EOY09313">
    <property type="protein sequence ID" value="EOY09313"/>
    <property type="gene ID" value="TCM_024733"/>
</dbReference>
<dbReference type="EMBL" id="CM001883">
    <property type="protein sequence ID" value="EOY09313.1"/>
    <property type="molecule type" value="Genomic_DNA"/>
</dbReference>
<reference evidence="1 2" key="1">
    <citation type="journal article" date="2013" name="Genome Biol.">
        <title>The genome sequence of the most widely cultivated cacao type and its use to identify candidate genes regulating pod color.</title>
        <authorList>
            <person name="Motamayor J.C."/>
            <person name="Mockaitis K."/>
            <person name="Schmutz J."/>
            <person name="Haiminen N."/>
            <person name="Iii D.L."/>
            <person name="Cornejo O."/>
            <person name="Findley S.D."/>
            <person name="Zheng P."/>
            <person name="Utro F."/>
            <person name="Royaert S."/>
            <person name="Saski C."/>
            <person name="Jenkins J."/>
            <person name="Podicheti R."/>
            <person name="Zhao M."/>
            <person name="Scheffler B.E."/>
            <person name="Stack J.C."/>
            <person name="Feltus F.A."/>
            <person name="Mustiga G.M."/>
            <person name="Amores F."/>
            <person name="Phillips W."/>
            <person name="Marelli J.P."/>
            <person name="May G.D."/>
            <person name="Shapiro H."/>
            <person name="Ma J."/>
            <person name="Bustamante C.D."/>
            <person name="Schnell R.J."/>
            <person name="Main D."/>
            <person name="Gilbert D."/>
            <person name="Parida L."/>
            <person name="Kuhn D.N."/>
        </authorList>
    </citation>
    <scope>NUCLEOTIDE SEQUENCE [LARGE SCALE GENOMIC DNA]</scope>
    <source>
        <strain evidence="2">cv. Matina 1-6</strain>
    </source>
</reference>
<sequence length="134" mass="15212">MSCPRGCPPLVFLPKASTHLPRGWPPLVFRAAYNSLLIVSRDTWALTVAVTEIRACRLFLWGRGPPFCYLTPRQTNGTGPLTWNPVLLGWTTWRLTGVRGSHVSTLSDCGRWWDGWTRLGCPIQWQNMQIFSNL</sequence>
<dbReference type="AlphaFoldDB" id="A0A061EXC4"/>
<organism evidence="1 2">
    <name type="scientific">Theobroma cacao</name>
    <name type="common">Cacao</name>
    <name type="synonym">Cocoa</name>
    <dbReference type="NCBI Taxonomy" id="3641"/>
    <lineage>
        <taxon>Eukaryota</taxon>
        <taxon>Viridiplantae</taxon>
        <taxon>Streptophyta</taxon>
        <taxon>Embryophyta</taxon>
        <taxon>Tracheophyta</taxon>
        <taxon>Spermatophyta</taxon>
        <taxon>Magnoliopsida</taxon>
        <taxon>eudicotyledons</taxon>
        <taxon>Gunneridae</taxon>
        <taxon>Pentapetalae</taxon>
        <taxon>rosids</taxon>
        <taxon>malvids</taxon>
        <taxon>Malvales</taxon>
        <taxon>Malvaceae</taxon>
        <taxon>Byttnerioideae</taxon>
        <taxon>Theobroma</taxon>
    </lineage>
</organism>
<proteinExistence type="predicted"/>
<evidence type="ECO:0000313" key="1">
    <source>
        <dbReference type="EMBL" id="EOY09313.1"/>
    </source>
</evidence>
<gene>
    <name evidence="1" type="ORF">TCM_024733</name>
</gene>
<protein>
    <submittedName>
        <fullName evidence="1">Uncharacterized protein</fullName>
    </submittedName>
</protein>
<dbReference type="InParanoid" id="A0A061EXC4"/>
<dbReference type="Proteomes" id="UP000026915">
    <property type="component" value="Chromosome 5"/>
</dbReference>
<keyword evidence="2" id="KW-1185">Reference proteome</keyword>
<dbReference type="HOGENOM" id="CLU_1899994_0_0_1"/>
<evidence type="ECO:0000313" key="2">
    <source>
        <dbReference type="Proteomes" id="UP000026915"/>
    </source>
</evidence>
<accession>A0A061EXC4</accession>
<name>A0A061EXC4_THECC</name>